<dbReference type="Pfam" id="PF00664">
    <property type="entry name" value="ABC_membrane"/>
    <property type="match status" value="1"/>
</dbReference>
<dbReference type="PROSITE" id="PS50893">
    <property type="entry name" value="ABC_TRANSPORTER_2"/>
    <property type="match status" value="1"/>
</dbReference>
<evidence type="ECO:0000256" key="5">
    <source>
        <dbReference type="ARBA" id="ARBA00022989"/>
    </source>
</evidence>
<feature type="transmembrane region" description="Helical" evidence="7">
    <location>
        <begin position="167"/>
        <end position="183"/>
    </location>
</feature>
<dbReference type="EMBL" id="JAHQCX010000002">
    <property type="protein sequence ID" value="MBU9725043.1"/>
    <property type="molecule type" value="Genomic_DNA"/>
</dbReference>
<evidence type="ECO:0000313" key="10">
    <source>
        <dbReference type="EMBL" id="MBU9725043.1"/>
    </source>
</evidence>
<comment type="caution">
    <text evidence="10">The sequence shown here is derived from an EMBL/GenBank/DDBJ whole genome shotgun (WGS) entry which is preliminary data.</text>
</comment>
<feature type="transmembrane region" description="Helical" evidence="7">
    <location>
        <begin position="255"/>
        <end position="279"/>
    </location>
</feature>
<evidence type="ECO:0000256" key="2">
    <source>
        <dbReference type="ARBA" id="ARBA00022692"/>
    </source>
</evidence>
<name>A0ABS6K3I1_9FIRM</name>
<dbReference type="InterPro" id="IPR003593">
    <property type="entry name" value="AAA+_ATPase"/>
</dbReference>
<keyword evidence="3" id="KW-0547">Nucleotide-binding</keyword>
<dbReference type="InterPro" id="IPR017871">
    <property type="entry name" value="ABC_transporter-like_CS"/>
</dbReference>
<evidence type="ECO:0000256" key="3">
    <source>
        <dbReference type="ARBA" id="ARBA00022741"/>
    </source>
</evidence>
<dbReference type="PANTHER" id="PTHR43394:SF1">
    <property type="entry name" value="ATP-BINDING CASSETTE SUB-FAMILY B MEMBER 10, MITOCHONDRIAL"/>
    <property type="match status" value="1"/>
</dbReference>
<organism evidence="10 11">
    <name type="scientific">Diplocloster modestus</name>
    <dbReference type="NCBI Taxonomy" id="2850322"/>
    <lineage>
        <taxon>Bacteria</taxon>
        <taxon>Bacillati</taxon>
        <taxon>Bacillota</taxon>
        <taxon>Clostridia</taxon>
        <taxon>Lachnospirales</taxon>
        <taxon>Lachnospiraceae</taxon>
        <taxon>Diplocloster</taxon>
    </lineage>
</organism>
<evidence type="ECO:0000256" key="6">
    <source>
        <dbReference type="ARBA" id="ARBA00023136"/>
    </source>
</evidence>
<dbReference type="Pfam" id="PF00005">
    <property type="entry name" value="ABC_tran"/>
    <property type="match status" value="1"/>
</dbReference>
<evidence type="ECO:0000259" key="8">
    <source>
        <dbReference type="PROSITE" id="PS50893"/>
    </source>
</evidence>
<evidence type="ECO:0000313" key="11">
    <source>
        <dbReference type="Proteomes" id="UP001314681"/>
    </source>
</evidence>
<feature type="domain" description="ABC transmembrane type-1" evidence="9">
    <location>
        <begin position="24"/>
        <end position="314"/>
    </location>
</feature>
<dbReference type="InterPro" id="IPR036640">
    <property type="entry name" value="ABC1_TM_sf"/>
</dbReference>
<evidence type="ECO:0000259" key="9">
    <source>
        <dbReference type="PROSITE" id="PS50929"/>
    </source>
</evidence>
<keyword evidence="5 7" id="KW-1133">Transmembrane helix</keyword>
<feature type="transmembrane region" description="Helical" evidence="7">
    <location>
        <begin position="285"/>
        <end position="303"/>
    </location>
</feature>
<dbReference type="SMART" id="SM00382">
    <property type="entry name" value="AAA"/>
    <property type="match status" value="1"/>
</dbReference>
<evidence type="ECO:0000256" key="4">
    <source>
        <dbReference type="ARBA" id="ARBA00022840"/>
    </source>
</evidence>
<dbReference type="Proteomes" id="UP001314681">
    <property type="component" value="Unassembled WGS sequence"/>
</dbReference>
<dbReference type="SUPFAM" id="SSF52540">
    <property type="entry name" value="P-loop containing nucleoside triphosphate hydrolases"/>
    <property type="match status" value="1"/>
</dbReference>
<keyword evidence="11" id="KW-1185">Reference proteome</keyword>
<keyword evidence="6 7" id="KW-0472">Membrane</keyword>
<dbReference type="GO" id="GO:0005524">
    <property type="term" value="F:ATP binding"/>
    <property type="evidence" value="ECO:0007669"/>
    <property type="project" value="UniProtKB-KW"/>
</dbReference>
<evidence type="ECO:0000256" key="7">
    <source>
        <dbReference type="SAM" id="Phobius"/>
    </source>
</evidence>
<keyword evidence="4 10" id="KW-0067">ATP-binding</keyword>
<evidence type="ECO:0000256" key="1">
    <source>
        <dbReference type="ARBA" id="ARBA00004651"/>
    </source>
</evidence>
<keyword evidence="2 7" id="KW-0812">Transmembrane</keyword>
<dbReference type="PANTHER" id="PTHR43394">
    <property type="entry name" value="ATP-DEPENDENT PERMEASE MDL1, MITOCHONDRIAL"/>
    <property type="match status" value="1"/>
</dbReference>
<dbReference type="InterPro" id="IPR027417">
    <property type="entry name" value="P-loop_NTPase"/>
</dbReference>
<dbReference type="Gene3D" id="3.40.50.300">
    <property type="entry name" value="P-loop containing nucleotide triphosphate hydrolases"/>
    <property type="match status" value="1"/>
</dbReference>
<dbReference type="InterPro" id="IPR011527">
    <property type="entry name" value="ABC1_TM_dom"/>
</dbReference>
<reference evidence="10 11" key="1">
    <citation type="submission" date="2021-06" db="EMBL/GenBank/DDBJ databases">
        <title>Description of novel taxa of the family Lachnospiraceae.</title>
        <authorList>
            <person name="Chaplin A.V."/>
            <person name="Sokolova S.R."/>
            <person name="Pikina A.P."/>
            <person name="Korzhanova M."/>
            <person name="Belova V."/>
            <person name="Korostin D."/>
            <person name="Efimov B.A."/>
        </authorList>
    </citation>
    <scope>NUCLEOTIDE SEQUENCE [LARGE SCALE GENOMIC DNA]</scope>
    <source>
        <strain evidence="10 11">ASD4241</strain>
    </source>
</reference>
<proteinExistence type="predicted"/>
<feature type="transmembrane region" description="Helical" evidence="7">
    <location>
        <begin position="21"/>
        <end position="47"/>
    </location>
</feature>
<dbReference type="RefSeq" id="WP_158349709.1">
    <property type="nucleotide sequence ID" value="NZ_JAHQCX010000002.1"/>
</dbReference>
<feature type="domain" description="ABC transporter" evidence="8">
    <location>
        <begin position="345"/>
        <end position="580"/>
    </location>
</feature>
<sequence>MKQKKENSIAKLLTYAGGHKKLTIFGCALSGISALLSMVPYICIWFVARGVFAVMPDYWRAQGLVRYGWTALWFALGSAGIYFAALMCTHLAAFRTAKNMRREAAKHLVDVPLGYLNTSQSGKLRKQIDDNAGMTEQMLAHELPDLVGAVVTPVAAIILLFVFDWRMGILCLLPLILSVYLLMRMMGGNNAAFFSRYQKAIEDLSAEATEYVRGIPVVKVFQQTVYSFKSFYSSIMSYSKLATDYSMGCGKPMTAFTTVLNGTFLLLIPAGMLLCRAAFDGWAVLADLVFYILFTPLCSMMMSRIMYASQATMEADEAVRRLDEIMDVEPLPQSNRPRQAQGTDVELRHVSFTYPEADIPALTDVSLRVPAGKTVALVGPSGGGKSTVASLIPRFFDVQQGNVLIGGVDVRAMATEELMGKVSFVFQDTRLFKASLLENIRAARPEAALDQVLAAAHAAQCDDILEKFPEGLNTVVGTGGVYLSGGEQQRIALARAILKDAPIVVLDEATAFADPENELLIQKAFETLTRGKTVLMIAHRLSTVQNADEILVMSDGRVAERGNHEALLRREGVYAAMWRDYQTSARWKVGKGAAI</sequence>
<comment type="subcellular location">
    <subcellularLocation>
        <location evidence="1">Cell membrane</location>
        <topology evidence="1">Multi-pass membrane protein</topology>
    </subcellularLocation>
</comment>
<dbReference type="InterPro" id="IPR039421">
    <property type="entry name" value="Type_1_exporter"/>
</dbReference>
<accession>A0ABS6K3I1</accession>
<dbReference type="SUPFAM" id="SSF90123">
    <property type="entry name" value="ABC transporter transmembrane region"/>
    <property type="match status" value="1"/>
</dbReference>
<dbReference type="InterPro" id="IPR003439">
    <property type="entry name" value="ABC_transporter-like_ATP-bd"/>
</dbReference>
<protein>
    <submittedName>
        <fullName evidence="10">ABC transporter ATP-binding protein/permease</fullName>
    </submittedName>
</protein>
<feature type="transmembrane region" description="Helical" evidence="7">
    <location>
        <begin position="67"/>
        <end position="93"/>
    </location>
</feature>
<gene>
    <name evidence="10" type="ORF">KTH90_03350</name>
</gene>
<dbReference type="PROSITE" id="PS50929">
    <property type="entry name" value="ABC_TM1F"/>
    <property type="match status" value="1"/>
</dbReference>
<dbReference type="PROSITE" id="PS00211">
    <property type="entry name" value="ABC_TRANSPORTER_1"/>
    <property type="match status" value="1"/>
</dbReference>
<dbReference type="Gene3D" id="1.20.1560.10">
    <property type="entry name" value="ABC transporter type 1, transmembrane domain"/>
    <property type="match status" value="1"/>
</dbReference>